<comment type="caution">
    <text evidence="2">The sequence shown here is derived from an EMBL/GenBank/DDBJ whole genome shotgun (WGS) entry which is preliminary data.</text>
</comment>
<sequence>MSDGIENLHPQGITPLTSGLMEPSLPEPISWIPDAPGWWVVIGLLAAYVIYQLVRLYRHYQRNAYRRAAIKALSEIGLNSDQVAMIPLLIRRTALYAYPREDVAPLVGQSWEEWLDARCPGSDFSVKHAGLLSRLAYSHQVDESQQQLLSLREAVAFWIKHHEVAQ</sequence>
<dbReference type="RefSeq" id="WP_205156804.1">
    <property type="nucleotide sequence ID" value="NZ_JAFEUM010000001.1"/>
</dbReference>
<organism evidence="2 3">
    <name type="scientific">Vibrio ulleungensis</name>
    <dbReference type="NCBI Taxonomy" id="2807619"/>
    <lineage>
        <taxon>Bacteria</taxon>
        <taxon>Pseudomonadati</taxon>
        <taxon>Pseudomonadota</taxon>
        <taxon>Gammaproteobacteria</taxon>
        <taxon>Vibrionales</taxon>
        <taxon>Vibrionaceae</taxon>
        <taxon>Vibrio</taxon>
    </lineage>
</organism>
<evidence type="ECO:0000256" key="1">
    <source>
        <dbReference type="SAM" id="Phobius"/>
    </source>
</evidence>
<keyword evidence="3" id="KW-1185">Reference proteome</keyword>
<keyword evidence="1" id="KW-0472">Membrane</keyword>
<dbReference type="InterPro" id="IPR025489">
    <property type="entry name" value="DUF4381"/>
</dbReference>
<dbReference type="Pfam" id="PF14316">
    <property type="entry name" value="DUF4381"/>
    <property type="match status" value="1"/>
</dbReference>
<name>A0ABS2HFL5_9VIBR</name>
<reference evidence="2 3" key="1">
    <citation type="submission" date="2021-02" db="EMBL/GenBank/DDBJ databases">
        <authorList>
            <person name="Park J.-S."/>
        </authorList>
    </citation>
    <scope>NUCLEOTIDE SEQUENCE [LARGE SCALE GENOMIC DNA]</scope>
    <source>
        <strain evidence="2 3">188UL20-2</strain>
    </source>
</reference>
<dbReference type="EMBL" id="JAFEUM010000001">
    <property type="protein sequence ID" value="MBM7035182.1"/>
    <property type="molecule type" value="Genomic_DNA"/>
</dbReference>
<accession>A0ABS2HFL5</accession>
<feature type="transmembrane region" description="Helical" evidence="1">
    <location>
        <begin position="37"/>
        <end position="57"/>
    </location>
</feature>
<evidence type="ECO:0000313" key="2">
    <source>
        <dbReference type="EMBL" id="MBM7035182.1"/>
    </source>
</evidence>
<gene>
    <name evidence="2" type="ORF">JQC93_02080</name>
</gene>
<proteinExistence type="predicted"/>
<protein>
    <submittedName>
        <fullName evidence="2">DUF4381 domain-containing protein</fullName>
    </submittedName>
</protein>
<keyword evidence="1" id="KW-1133">Transmembrane helix</keyword>
<evidence type="ECO:0000313" key="3">
    <source>
        <dbReference type="Proteomes" id="UP000809621"/>
    </source>
</evidence>
<keyword evidence="1" id="KW-0812">Transmembrane</keyword>
<dbReference type="Proteomes" id="UP000809621">
    <property type="component" value="Unassembled WGS sequence"/>
</dbReference>